<dbReference type="Proteomes" id="UP000216438">
    <property type="component" value="Chromosome"/>
</dbReference>
<dbReference type="SUPFAM" id="SSF46785">
    <property type="entry name" value="Winged helix' DNA-binding domain"/>
    <property type="match status" value="1"/>
</dbReference>
<sequence>MSEISQSIPERVSWVRQNHFAIMLPPDRLAFLVAIATLNIERLDGEISEGELIDIFYLANKDVAQAHENLLIRANNAINDMVHQRLLNRFTIQQAEDYAIYRLTLLGIGITDYYIRQKEFSTLRLSIQLSVLAKEIEQAANASEKNEKEEAYWRQYVFATLKYSVSDMFDHIDMTQRAMDEQQNSVKEEVAALLHQDWRTAIASCEVLLSETSSTLRELQDTLEAAGDQIQTHLLRIQSAVMDRSELEYIDKLIFTLQAKLDRTISWGQQSIDLWIGYDRHVHKFIRTAIDMDKNRVFAQRLRRSIQKYFDHPWALTFSDAPRLLDIRDEQSSSLSNVESIGELPSEIKFEGCDLIRSQLSRLIEEALMVYQQKAIPLHLGQILRDYLKKYPVSQHFEVARILVDLALQLGVASEDFSGLSAQWLPINDYGAQVQAHVIDQY</sequence>
<dbReference type="Pfam" id="PF17192">
    <property type="entry name" value="MukF_M"/>
    <property type="match status" value="1"/>
</dbReference>
<name>A0A249DYJ8_9ENTR</name>
<dbReference type="Gene3D" id="1.10.10.10">
    <property type="entry name" value="Winged helix-like DNA-binding domain superfamily/Winged helix DNA-binding domain"/>
    <property type="match status" value="1"/>
</dbReference>
<dbReference type="Pfam" id="PF03882">
    <property type="entry name" value="WHD_KicB"/>
    <property type="match status" value="1"/>
</dbReference>
<dbReference type="InterPro" id="IPR038198">
    <property type="entry name" value="MukF_C_sf"/>
</dbReference>
<evidence type="ECO:0000313" key="1">
    <source>
        <dbReference type="EMBL" id="ASX26623.1"/>
    </source>
</evidence>
<dbReference type="AlphaFoldDB" id="A0A249DYJ8"/>
<dbReference type="InterPro" id="IPR033440">
    <property type="entry name" value="MukF_M"/>
</dbReference>
<protein>
    <submittedName>
        <fullName evidence="1">Chromosome partition protein MukF</fullName>
    </submittedName>
</protein>
<organism evidence="1 2">
    <name type="scientific">Candidatus Hamiltonella defensa</name>
    <name type="common">Bemisia tabaci</name>
    <dbReference type="NCBI Taxonomy" id="672795"/>
    <lineage>
        <taxon>Bacteria</taxon>
        <taxon>Pseudomonadati</taxon>
        <taxon>Pseudomonadota</taxon>
        <taxon>Gammaproteobacteria</taxon>
        <taxon>Enterobacterales</taxon>
        <taxon>Enterobacteriaceae</taxon>
        <taxon>aphid secondary symbionts</taxon>
        <taxon>Candidatus Williamhamiltonella</taxon>
    </lineage>
</organism>
<dbReference type="Pfam" id="PF17193">
    <property type="entry name" value="MukF_C"/>
    <property type="match status" value="1"/>
</dbReference>
<gene>
    <name evidence="1" type="ORF">BA171_06170</name>
</gene>
<accession>A0A249DYJ8</accession>
<dbReference type="InterPro" id="IPR036390">
    <property type="entry name" value="WH_DNA-bd_sf"/>
</dbReference>
<dbReference type="CDD" id="cd16337">
    <property type="entry name" value="MukF_C"/>
    <property type="match status" value="1"/>
</dbReference>
<evidence type="ECO:0000313" key="2">
    <source>
        <dbReference type="Proteomes" id="UP000216438"/>
    </source>
</evidence>
<dbReference type="RefSeq" id="WP_016856997.1">
    <property type="nucleotide sequence ID" value="NZ_CP016303.1"/>
</dbReference>
<dbReference type="Gene3D" id="1.10.225.40">
    <property type="entry name" value="MukF, C-terminal domain"/>
    <property type="match status" value="1"/>
</dbReference>
<dbReference type="InterPro" id="IPR036141">
    <property type="entry name" value="MukF_M_sp"/>
</dbReference>
<dbReference type="InterPro" id="IPR036388">
    <property type="entry name" value="WH-like_DNA-bd_sf"/>
</dbReference>
<reference evidence="2" key="1">
    <citation type="submission" date="2016-06" db="EMBL/GenBank/DDBJ databases">
        <authorList>
            <person name="Chen W."/>
            <person name="Hasegawa D.K."/>
        </authorList>
    </citation>
    <scope>NUCLEOTIDE SEQUENCE [LARGE SCALE GENOMIC DNA]</scope>
    <source>
        <strain evidence="2">MEAM1</strain>
    </source>
</reference>
<dbReference type="InterPro" id="IPR033439">
    <property type="entry name" value="MukF_WHTH"/>
</dbReference>
<dbReference type="EMBL" id="CP016303">
    <property type="protein sequence ID" value="ASX26623.1"/>
    <property type="molecule type" value="Genomic_DNA"/>
</dbReference>
<dbReference type="Gene3D" id="1.20.58.590">
    <property type="entry name" value="Chromosome partition protein MukF, middle domain"/>
    <property type="match status" value="1"/>
</dbReference>
<dbReference type="SUPFAM" id="SSF140570">
    <property type="entry name" value="MukF C-terminal domain-like"/>
    <property type="match status" value="1"/>
</dbReference>
<proteinExistence type="predicted"/>
<reference evidence="1 2" key="2">
    <citation type="submission" date="2017-09" db="EMBL/GenBank/DDBJ databases">
        <title>The genome of whitefly Bemisia tabaci, a global crop pest, provides novel insights into virus transmission, host adaptation and insecticide resistance.</title>
        <authorList>
            <person name="Kaur N."/>
            <person name="Kliot A."/>
            <person name="Pinheiro P.V."/>
            <person name="Luan J."/>
            <person name="Zheng Y."/>
            <person name="Liu W."/>
            <person name="Sun H."/>
            <person name="Yang X."/>
            <person name="Xu Y."/>
            <person name="Luo Y."/>
            <person name="Kruse A."/>
            <person name="Fisher T.W."/>
            <person name="Nelson D.R."/>
            <person name="Elimelech M."/>
            <person name="MacCoss M."/>
            <person name="Johnson R."/>
            <person name="Cohen E."/>
            <person name="Hunter W.B."/>
            <person name="Brown J.K."/>
            <person name="Jander G."/>
            <person name="Cilia M."/>
            <person name="Douglas A.E."/>
            <person name="Ghanim M."/>
            <person name="Simmons A.M."/>
            <person name="Wintermantel W.M."/>
            <person name="Ling K.-S."/>
            <person name="Fei Z."/>
        </authorList>
    </citation>
    <scope>NUCLEOTIDE SEQUENCE [LARGE SCALE GENOMIC DNA]</scope>
    <source>
        <strain evidence="1 2">MEAM1</strain>
    </source>
</reference>
<dbReference type="OrthoDB" id="6450805at2"/>
<dbReference type="InterPro" id="IPR033441">
    <property type="entry name" value="MukF_C"/>
</dbReference>
<dbReference type="NCBIfam" id="NF003615">
    <property type="entry name" value="PRK05260.1"/>
    <property type="match status" value="1"/>
</dbReference>